<feature type="region of interest" description="Disordered" evidence="1">
    <location>
        <begin position="229"/>
        <end position="271"/>
    </location>
</feature>
<feature type="domain" description="EF-hand" evidence="2">
    <location>
        <begin position="249"/>
        <end position="271"/>
    </location>
</feature>
<evidence type="ECO:0000313" key="4">
    <source>
        <dbReference type="Proteomes" id="UP001500840"/>
    </source>
</evidence>
<evidence type="ECO:0000259" key="2">
    <source>
        <dbReference type="PROSITE" id="PS50222"/>
    </source>
</evidence>
<dbReference type="InterPro" id="IPR011992">
    <property type="entry name" value="EF-hand-dom_pair"/>
</dbReference>
<accession>A0ABP8N9E7</accession>
<evidence type="ECO:0000256" key="1">
    <source>
        <dbReference type="SAM" id="MobiDB-lite"/>
    </source>
</evidence>
<dbReference type="PROSITE" id="PS00018">
    <property type="entry name" value="EF_HAND_1"/>
    <property type="match status" value="1"/>
</dbReference>
<dbReference type="RefSeq" id="WP_345326313.1">
    <property type="nucleotide sequence ID" value="NZ_BAABGA010000065.1"/>
</dbReference>
<organism evidence="3 4">
    <name type="scientific">Novipirellula rosea</name>
    <dbReference type="NCBI Taxonomy" id="1031540"/>
    <lineage>
        <taxon>Bacteria</taxon>
        <taxon>Pseudomonadati</taxon>
        <taxon>Planctomycetota</taxon>
        <taxon>Planctomycetia</taxon>
        <taxon>Pirellulales</taxon>
        <taxon>Pirellulaceae</taxon>
        <taxon>Novipirellula</taxon>
    </lineage>
</organism>
<dbReference type="Gene3D" id="1.10.238.10">
    <property type="entry name" value="EF-hand"/>
    <property type="match status" value="1"/>
</dbReference>
<dbReference type="SUPFAM" id="SSF52266">
    <property type="entry name" value="SGNH hydrolase"/>
    <property type="match status" value="1"/>
</dbReference>
<proteinExistence type="predicted"/>
<name>A0ABP8N9E7_9BACT</name>
<comment type="caution">
    <text evidence="3">The sequence shown here is derived from an EMBL/GenBank/DDBJ whole genome shotgun (WGS) entry which is preliminary data.</text>
</comment>
<reference evidence="4" key="1">
    <citation type="journal article" date="2019" name="Int. J. Syst. Evol. Microbiol.">
        <title>The Global Catalogue of Microorganisms (GCM) 10K type strain sequencing project: providing services to taxonomists for standard genome sequencing and annotation.</title>
        <authorList>
            <consortium name="The Broad Institute Genomics Platform"/>
            <consortium name="The Broad Institute Genome Sequencing Center for Infectious Disease"/>
            <person name="Wu L."/>
            <person name="Ma J."/>
        </authorList>
    </citation>
    <scope>NUCLEOTIDE SEQUENCE [LARGE SCALE GENOMIC DNA]</scope>
    <source>
        <strain evidence="4">JCM 17759</strain>
    </source>
</reference>
<dbReference type="InterPro" id="IPR002048">
    <property type="entry name" value="EF_hand_dom"/>
</dbReference>
<gene>
    <name evidence="3" type="ORF">GCM10023156_48770</name>
</gene>
<dbReference type="EMBL" id="BAABGA010000065">
    <property type="protein sequence ID" value="GAA4463538.1"/>
    <property type="molecule type" value="Genomic_DNA"/>
</dbReference>
<dbReference type="PROSITE" id="PS50222">
    <property type="entry name" value="EF_HAND_2"/>
    <property type="match status" value="1"/>
</dbReference>
<dbReference type="Proteomes" id="UP001500840">
    <property type="component" value="Unassembled WGS sequence"/>
</dbReference>
<dbReference type="InterPro" id="IPR018247">
    <property type="entry name" value="EF_Hand_1_Ca_BS"/>
</dbReference>
<sequence length="271" mass="30333">MLQRKLDRYFDGKRVIEVKSATQGSTPIAKWMNVETGEPMQPWTTKLRPLLKDDSRPKIVLAQQSLQWAFGSRSEGIRDQSNQEHIRKGADVIKAYTDLLKADGADAVVIAMHIYKQGMEPEIGNERLSLAAFIQSKPHDVYAGPDVWTPTSKIWPQAFQADKVHPNDMGAEVMAHHWFAALLTICGKDIPPWSADEMKQAMANPPALATRDGRPQRGEGRGMAARMLRHDANKDGKITKAEFRGPTPMFSRFDKNNDGVIDNQELTSSAR</sequence>
<evidence type="ECO:0000313" key="3">
    <source>
        <dbReference type="EMBL" id="GAA4463538.1"/>
    </source>
</evidence>
<dbReference type="Pfam" id="PF13202">
    <property type="entry name" value="EF-hand_5"/>
    <property type="match status" value="2"/>
</dbReference>
<feature type="compositionally biased region" description="Basic and acidic residues" evidence="1">
    <location>
        <begin position="229"/>
        <end position="243"/>
    </location>
</feature>
<keyword evidence="4" id="KW-1185">Reference proteome</keyword>
<dbReference type="SUPFAM" id="SSF47473">
    <property type="entry name" value="EF-hand"/>
    <property type="match status" value="1"/>
</dbReference>
<protein>
    <recommendedName>
        <fullName evidence="2">EF-hand domain-containing protein</fullName>
    </recommendedName>
</protein>